<evidence type="ECO:0000313" key="2">
    <source>
        <dbReference type="Proteomes" id="UP000000558"/>
    </source>
</evidence>
<dbReference type="RefSeq" id="WP_001280993.1">
    <property type="nucleotide sequence ID" value="NZ_CP012802.1"/>
</dbReference>
<dbReference type="HOGENOM" id="CLU_2522499_0_0_6"/>
<gene>
    <name evidence="1" type="ORF">ECs_2991</name>
</gene>
<dbReference type="STRING" id="155864.Z3359"/>
<dbReference type="KEGG" id="ecs:ECs_2991"/>
<dbReference type="AlphaFoldDB" id="A0A0H3JIR2"/>
<dbReference type="RefSeq" id="NP_311018.1">
    <property type="nucleotide sequence ID" value="NC_002695.1"/>
</dbReference>
<reference evidence="1 2" key="1">
    <citation type="journal article" date="2000" name="Syst. Appl. Microbiol.">
        <title>Comparative analysis of the whole set of rRNA operons between an enterohemorrhagic Escherichia coli O157:H7 Sakai strain and an Escherichia coli K-12 strain MG1655.</title>
        <authorList>
            <person name="Ohnishi M."/>
            <person name="Murata T."/>
            <person name="Nakayama K."/>
            <person name="Kuhara S."/>
            <person name="Hattori M."/>
            <person name="Kurokawa K."/>
            <person name="Yasunaga T."/>
            <person name="Yokoyama K."/>
            <person name="Makino K."/>
            <person name="Shinagawa H."/>
            <person name="Hayashi T."/>
        </authorList>
    </citation>
    <scope>NUCLEOTIDE SEQUENCE [LARGE SCALE GENOMIC DNA]</scope>
    <source>
        <strain evidence="2">O157:H7 / Sakai / RIMD 0509952 / EHEC</strain>
    </source>
</reference>
<organism evidence="1 2">
    <name type="scientific">Escherichia coli O157:H7</name>
    <dbReference type="NCBI Taxonomy" id="83334"/>
    <lineage>
        <taxon>Bacteria</taxon>
        <taxon>Pseudomonadati</taxon>
        <taxon>Pseudomonadota</taxon>
        <taxon>Gammaproteobacteria</taxon>
        <taxon>Enterobacterales</taxon>
        <taxon>Enterobacteriaceae</taxon>
        <taxon>Escherichia</taxon>
    </lineage>
</organism>
<accession>A0A6M6XEF3</accession>
<dbReference type="GeneID" id="916695"/>
<keyword evidence="2" id="KW-1185">Reference proteome</keyword>
<proteinExistence type="predicted"/>
<dbReference type="PATRIC" id="fig|386585.9.peg.3121"/>
<accession>A0A0H3JIR2</accession>
<dbReference type="EMBL" id="BA000007">
    <property type="protein sequence ID" value="BAB36414.1"/>
    <property type="molecule type" value="Genomic_DNA"/>
</dbReference>
<protein>
    <submittedName>
        <fullName evidence="1">Uncharacterized protein</fullName>
    </submittedName>
</protein>
<evidence type="ECO:0000313" key="1">
    <source>
        <dbReference type="EMBL" id="BAB36414.1"/>
    </source>
</evidence>
<dbReference type="Proteomes" id="UP000000558">
    <property type="component" value="Chromosome"/>
</dbReference>
<reference evidence="1 2" key="2">
    <citation type="journal article" date="2001" name="DNA Res.">
        <title>Complete genome sequence of enterohemorrhagic Escherichia coli O157:H7 and genomic comparison with a laboratory strain K-12.</title>
        <authorList>
            <person name="Hayashi T."/>
            <person name="Makino K."/>
            <person name="Ohnishi M."/>
            <person name="Kurokawa K."/>
            <person name="Ishii K."/>
            <person name="Yokoyama K."/>
            <person name="Han C.G."/>
            <person name="Ohtsubo E."/>
            <person name="Nakayama K."/>
            <person name="Murata T."/>
            <person name="Tanaka M."/>
            <person name="Tobe T."/>
            <person name="Iida T."/>
            <person name="Takami H."/>
            <person name="Honda T."/>
            <person name="Sasakawa C."/>
            <person name="Ogasawara N."/>
            <person name="Yasunaga T."/>
            <person name="Kuhara S."/>
            <person name="Shiba T."/>
            <person name="Hattori M."/>
            <person name="Shinagawa H."/>
        </authorList>
    </citation>
    <scope>NUCLEOTIDE SEQUENCE [LARGE SCALE GENOMIC DNA]</scope>
    <source>
        <strain evidence="2">O157:H7 / Sakai / RIMD 0509952 / EHEC</strain>
    </source>
</reference>
<sequence>MSDKQEVSLAHINDVLESKNYIETNADGVVTIGTDNNGYEVFNFVFLNSTPVIGHMNGEIAVAGMQRTKVASVTLSKQKAFDFYQSLKSMFEE</sequence>
<name>A0A0H3JIR2_ECO57</name>